<dbReference type="Proteomes" id="UP001501094">
    <property type="component" value="Unassembled WGS sequence"/>
</dbReference>
<dbReference type="EMBL" id="BAAANL010000001">
    <property type="protein sequence ID" value="GAA1848496.1"/>
    <property type="molecule type" value="Genomic_DNA"/>
</dbReference>
<name>A0ABN2N2R0_9MICO</name>
<accession>A0ABN2N2R0</accession>
<dbReference type="RefSeq" id="WP_344098681.1">
    <property type="nucleotide sequence ID" value="NZ_BAAANL010000001.1"/>
</dbReference>
<comment type="caution">
    <text evidence="3">The sequence shown here is derived from an EMBL/GenBank/DDBJ whole genome shotgun (WGS) entry which is preliminary data.</text>
</comment>
<keyword evidence="2" id="KW-0732">Signal</keyword>
<keyword evidence="4" id="KW-1185">Reference proteome</keyword>
<evidence type="ECO:0000313" key="4">
    <source>
        <dbReference type="Proteomes" id="UP001501094"/>
    </source>
</evidence>
<evidence type="ECO:0000256" key="2">
    <source>
        <dbReference type="SAM" id="SignalP"/>
    </source>
</evidence>
<feature type="signal peptide" evidence="2">
    <location>
        <begin position="1"/>
        <end position="31"/>
    </location>
</feature>
<gene>
    <name evidence="3" type="ORF">GCM10009751_00740</name>
</gene>
<feature type="chain" id="PRO_5046333281" description="Secreted protein" evidence="2">
    <location>
        <begin position="32"/>
        <end position="198"/>
    </location>
</feature>
<proteinExistence type="predicted"/>
<feature type="region of interest" description="Disordered" evidence="1">
    <location>
        <begin position="45"/>
        <end position="82"/>
    </location>
</feature>
<protein>
    <recommendedName>
        <fullName evidence="5">Secreted protein</fullName>
    </recommendedName>
</protein>
<feature type="compositionally biased region" description="Gly residues" evidence="1">
    <location>
        <begin position="45"/>
        <end position="57"/>
    </location>
</feature>
<reference evidence="3 4" key="1">
    <citation type="journal article" date="2019" name="Int. J. Syst. Evol. Microbiol.">
        <title>The Global Catalogue of Microorganisms (GCM) 10K type strain sequencing project: providing services to taxonomists for standard genome sequencing and annotation.</title>
        <authorList>
            <consortium name="The Broad Institute Genomics Platform"/>
            <consortium name="The Broad Institute Genome Sequencing Center for Infectious Disease"/>
            <person name="Wu L."/>
            <person name="Ma J."/>
        </authorList>
    </citation>
    <scope>NUCLEOTIDE SEQUENCE [LARGE SCALE GENOMIC DNA]</scope>
    <source>
        <strain evidence="3 4">JCM 14326</strain>
    </source>
</reference>
<sequence length="198" mass="19334">MNSASCGRMPRALPVAAAGVALALLGGGASAAVMSDAVPTGATTGGATTGAGLPGGLGRDHQPGDVFRGLPPGIEPGPGDGATPGVVWAPQAGLVYVVTVGSSSCPLVAEPRARNTTSGSGLALAEQVADIDVEVREPDPHAICTADHVPTTTAVAAPAGKDHGSPVTVRIEGIGRSELAPRVNPGQVGPPAWITADH</sequence>
<evidence type="ECO:0000313" key="3">
    <source>
        <dbReference type="EMBL" id="GAA1848496.1"/>
    </source>
</evidence>
<organism evidence="3 4">
    <name type="scientific">Myceligenerans crystallogenes</name>
    <dbReference type="NCBI Taxonomy" id="316335"/>
    <lineage>
        <taxon>Bacteria</taxon>
        <taxon>Bacillati</taxon>
        <taxon>Actinomycetota</taxon>
        <taxon>Actinomycetes</taxon>
        <taxon>Micrococcales</taxon>
        <taxon>Promicromonosporaceae</taxon>
        <taxon>Myceligenerans</taxon>
    </lineage>
</organism>
<evidence type="ECO:0008006" key="5">
    <source>
        <dbReference type="Google" id="ProtNLM"/>
    </source>
</evidence>
<evidence type="ECO:0000256" key="1">
    <source>
        <dbReference type="SAM" id="MobiDB-lite"/>
    </source>
</evidence>